<keyword evidence="4 6" id="KW-0808">Transferase</keyword>
<comment type="similarity">
    <text evidence="2 6">Belongs to the class-I pyridoxal-phosphate-dependent aminotransferase family.</text>
</comment>
<dbReference type="InterPro" id="IPR015421">
    <property type="entry name" value="PyrdxlP-dep_Trfase_major"/>
</dbReference>
<evidence type="ECO:0000256" key="5">
    <source>
        <dbReference type="ARBA" id="ARBA00022898"/>
    </source>
</evidence>
<feature type="domain" description="Aminotransferase class I/classII large" evidence="7">
    <location>
        <begin position="30"/>
        <end position="380"/>
    </location>
</feature>
<dbReference type="InterPro" id="IPR015422">
    <property type="entry name" value="PyrdxlP-dep_Trfase_small"/>
</dbReference>
<evidence type="ECO:0000256" key="1">
    <source>
        <dbReference type="ARBA" id="ARBA00001933"/>
    </source>
</evidence>
<dbReference type="NCBIfam" id="NF004975">
    <property type="entry name" value="PRK06348.1"/>
    <property type="match status" value="1"/>
</dbReference>
<name>A0A415DYQ6_9FIRM</name>
<organism evidence="8 9">
    <name type="scientific">Emergencia timonensis</name>
    <dbReference type="NCBI Taxonomy" id="1776384"/>
    <lineage>
        <taxon>Bacteria</taxon>
        <taxon>Bacillati</taxon>
        <taxon>Bacillota</taxon>
        <taxon>Clostridia</taxon>
        <taxon>Peptostreptococcales</taxon>
        <taxon>Anaerovoracaceae</taxon>
        <taxon>Emergencia</taxon>
    </lineage>
</organism>
<evidence type="ECO:0000256" key="3">
    <source>
        <dbReference type="ARBA" id="ARBA00022576"/>
    </source>
</evidence>
<evidence type="ECO:0000256" key="4">
    <source>
        <dbReference type="ARBA" id="ARBA00022679"/>
    </source>
</evidence>
<dbReference type="Proteomes" id="UP000284841">
    <property type="component" value="Unassembled WGS sequence"/>
</dbReference>
<dbReference type="PROSITE" id="PS00105">
    <property type="entry name" value="AA_TRANSFER_CLASS_1"/>
    <property type="match status" value="1"/>
</dbReference>
<dbReference type="OrthoDB" id="9802328at2"/>
<gene>
    <name evidence="8" type="ORF">DW099_14180</name>
</gene>
<accession>A0A415DYQ6</accession>
<keyword evidence="9" id="KW-1185">Reference proteome</keyword>
<evidence type="ECO:0000256" key="6">
    <source>
        <dbReference type="RuleBase" id="RU000481"/>
    </source>
</evidence>
<evidence type="ECO:0000256" key="2">
    <source>
        <dbReference type="ARBA" id="ARBA00007441"/>
    </source>
</evidence>
<evidence type="ECO:0000259" key="7">
    <source>
        <dbReference type="Pfam" id="PF00155"/>
    </source>
</evidence>
<dbReference type="EMBL" id="QRMS01000004">
    <property type="protein sequence ID" value="RHJ85985.1"/>
    <property type="molecule type" value="Genomic_DNA"/>
</dbReference>
<keyword evidence="3 6" id="KW-0032">Aminotransferase</keyword>
<dbReference type="InterPro" id="IPR015424">
    <property type="entry name" value="PyrdxlP-dep_Trfase"/>
</dbReference>
<dbReference type="GO" id="GO:0006520">
    <property type="term" value="P:amino acid metabolic process"/>
    <property type="evidence" value="ECO:0007669"/>
    <property type="project" value="InterPro"/>
</dbReference>
<dbReference type="STRING" id="1776384.GCA_900086585_01766"/>
<dbReference type="FunFam" id="3.40.640.10:FF:000033">
    <property type="entry name" value="Aspartate aminotransferase"/>
    <property type="match status" value="1"/>
</dbReference>
<dbReference type="InterPro" id="IPR004838">
    <property type="entry name" value="NHTrfase_class1_PyrdxlP-BS"/>
</dbReference>
<dbReference type="InterPro" id="IPR004839">
    <property type="entry name" value="Aminotransferase_I/II_large"/>
</dbReference>
<dbReference type="EC" id="2.6.1.-" evidence="6"/>
<evidence type="ECO:0000313" key="8">
    <source>
        <dbReference type="EMBL" id="RHJ85985.1"/>
    </source>
</evidence>
<dbReference type="PANTHER" id="PTHR46383:SF3">
    <property type="entry name" value="ASPARTATE AMINOTRANSFERASE-RELATED"/>
    <property type="match status" value="1"/>
</dbReference>
<dbReference type="PANTHER" id="PTHR46383">
    <property type="entry name" value="ASPARTATE AMINOTRANSFERASE"/>
    <property type="match status" value="1"/>
</dbReference>
<comment type="cofactor">
    <cofactor evidence="1 6">
        <name>pyridoxal 5'-phosphate</name>
        <dbReference type="ChEBI" id="CHEBI:597326"/>
    </cofactor>
</comment>
<dbReference type="InterPro" id="IPR050596">
    <property type="entry name" value="AspAT/PAT-like"/>
</dbReference>
<sequence length="397" mass="45046">MKHRFIAKRYWKDQATAMGQSDVLAKCFDDVINLSLGDPDIVTPQIIIDKSYEDARSGHTKYTDFRGDPELRKEICNYYKEEFEMDVADEEVFVTASASLGMYLALEAVLDDGDEVILQSPHFTPYPQQVELARGIPIELDTFENEDFQINLARLRACITERTKAIVINSPNNPTGSCLTRETMAQIAAIAEEYDLVVISDEIYTAYSYQHPFVPFASLPGMAERTITLNSFSKDYVMTGWRVGNIIAAPHIIKVIQQINENVVFTAPSISQRAAIHALRCRKEIQPQLVATFRERMCYAAERINRVPGMHVIQPPKGSFYLFINIRDTRMTSEEAAERILQECHVLMLPGNAFGSCGEGYLRIACTVEIPVLKEAFDRIEKSECFSNSEIERRNNE</sequence>
<dbReference type="SUPFAM" id="SSF53383">
    <property type="entry name" value="PLP-dependent transferases"/>
    <property type="match status" value="1"/>
</dbReference>
<dbReference type="AlphaFoldDB" id="A0A415DYQ6"/>
<keyword evidence="5" id="KW-0663">Pyridoxal phosphate</keyword>
<dbReference type="Gene3D" id="3.40.640.10">
    <property type="entry name" value="Type I PLP-dependent aspartate aminotransferase-like (Major domain)"/>
    <property type="match status" value="1"/>
</dbReference>
<dbReference type="GO" id="GO:0030170">
    <property type="term" value="F:pyridoxal phosphate binding"/>
    <property type="evidence" value="ECO:0007669"/>
    <property type="project" value="InterPro"/>
</dbReference>
<proteinExistence type="inferred from homology"/>
<dbReference type="GO" id="GO:0008483">
    <property type="term" value="F:transaminase activity"/>
    <property type="evidence" value="ECO:0007669"/>
    <property type="project" value="UniProtKB-KW"/>
</dbReference>
<evidence type="ECO:0000313" key="9">
    <source>
        <dbReference type="Proteomes" id="UP000284841"/>
    </source>
</evidence>
<dbReference type="Pfam" id="PF00155">
    <property type="entry name" value="Aminotran_1_2"/>
    <property type="match status" value="1"/>
</dbReference>
<protein>
    <recommendedName>
        <fullName evidence="6">Aminotransferase</fullName>
        <ecNumber evidence="6">2.6.1.-</ecNumber>
    </recommendedName>
</protein>
<dbReference type="Gene3D" id="3.90.1150.10">
    <property type="entry name" value="Aspartate Aminotransferase, domain 1"/>
    <property type="match status" value="1"/>
</dbReference>
<dbReference type="CDD" id="cd00609">
    <property type="entry name" value="AAT_like"/>
    <property type="match status" value="1"/>
</dbReference>
<reference evidence="8 9" key="1">
    <citation type="submission" date="2018-08" db="EMBL/GenBank/DDBJ databases">
        <title>A genome reference for cultivated species of the human gut microbiota.</title>
        <authorList>
            <person name="Zou Y."/>
            <person name="Xue W."/>
            <person name="Luo G."/>
        </authorList>
    </citation>
    <scope>NUCLEOTIDE SEQUENCE [LARGE SCALE GENOMIC DNA]</scope>
    <source>
        <strain evidence="8 9">AM07-24</strain>
    </source>
</reference>
<dbReference type="RefSeq" id="WP_118336122.1">
    <property type="nucleotide sequence ID" value="NZ_AP025567.1"/>
</dbReference>
<comment type="caution">
    <text evidence="8">The sequence shown here is derived from an EMBL/GenBank/DDBJ whole genome shotgun (WGS) entry which is preliminary data.</text>
</comment>